<dbReference type="Gene3D" id="1.20.58.2180">
    <property type="match status" value="1"/>
</dbReference>
<accession>A0A6A7K808</accession>
<name>A0A6A7K808_9FIRM</name>
<dbReference type="AlphaFoldDB" id="A0A6A7K808"/>
<evidence type="ECO:0000313" key="3">
    <source>
        <dbReference type="EMBL" id="MPW25629.1"/>
    </source>
</evidence>
<evidence type="ECO:0000259" key="2">
    <source>
        <dbReference type="PROSITE" id="PS50983"/>
    </source>
</evidence>
<dbReference type="PROSITE" id="PS51257">
    <property type="entry name" value="PROKAR_LIPOPROTEIN"/>
    <property type="match status" value="1"/>
</dbReference>
<comment type="similarity">
    <text evidence="1">Belongs to the bacterial solute-binding protein 8 family.</text>
</comment>
<dbReference type="PANTHER" id="PTHR30535:SF34">
    <property type="entry name" value="MOLYBDATE-BINDING PROTEIN MOLA"/>
    <property type="match status" value="1"/>
</dbReference>
<sequence>MIIKKRRNTMNKRTKNLSIILMSFMILGLLMGCTNNSEKASTGETSVEKSEDFKIVVTDHLGRTVELPKAAEKIVGTHNPSMNMAVVVDGGGTKIAGFGKKDKAFGLYDEIAPEINDVTQIGKGKEINMETVLTVKPDLVLLPVRFKDQIQQFTDIGVSCIALEVEKFDSIKDALTIVGQALGNEERAEEIISLFDQKINKITNLAEQVADKPSVIMLSGSSKTQVSTDAMLQNQIIKTAGGTNVTEGFQSDELWTEVNIEQIIKWNPEIIYIPSYADYTVEDILNDSEWSNISAVQNKKVYVFPSSLEPWDYPTASASLGLCWAFNNMHPDLYSNNDLITDVDEYYQSVYGTTFSAEKLGLN</sequence>
<dbReference type="SUPFAM" id="SSF53807">
    <property type="entry name" value="Helical backbone' metal receptor"/>
    <property type="match status" value="1"/>
</dbReference>
<dbReference type="Proteomes" id="UP000440004">
    <property type="component" value="Unassembled WGS sequence"/>
</dbReference>
<evidence type="ECO:0000313" key="4">
    <source>
        <dbReference type="Proteomes" id="UP000440004"/>
    </source>
</evidence>
<dbReference type="GO" id="GO:0071281">
    <property type="term" value="P:cellular response to iron ion"/>
    <property type="evidence" value="ECO:0007669"/>
    <property type="project" value="TreeGrafter"/>
</dbReference>
<proteinExistence type="inferred from homology"/>
<dbReference type="PANTHER" id="PTHR30535">
    <property type="entry name" value="VITAMIN B12-BINDING PROTEIN"/>
    <property type="match status" value="1"/>
</dbReference>
<dbReference type="InterPro" id="IPR002491">
    <property type="entry name" value="ABC_transptr_periplasmic_BD"/>
</dbReference>
<dbReference type="Pfam" id="PF01497">
    <property type="entry name" value="Peripla_BP_2"/>
    <property type="match status" value="1"/>
</dbReference>
<dbReference type="EMBL" id="WHNX01000009">
    <property type="protein sequence ID" value="MPW25629.1"/>
    <property type="molecule type" value="Genomic_DNA"/>
</dbReference>
<organism evidence="3 4">
    <name type="scientific">Alkalibaculum sporogenes</name>
    <dbReference type="NCBI Taxonomy" id="2655001"/>
    <lineage>
        <taxon>Bacteria</taxon>
        <taxon>Bacillati</taxon>
        <taxon>Bacillota</taxon>
        <taxon>Clostridia</taxon>
        <taxon>Eubacteriales</taxon>
        <taxon>Eubacteriaceae</taxon>
        <taxon>Alkalibaculum</taxon>
    </lineage>
</organism>
<keyword evidence="4" id="KW-1185">Reference proteome</keyword>
<dbReference type="InterPro" id="IPR050902">
    <property type="entry name" value="ABC_Transporter_SBP"/>
</dbReference>
<protein>
    <submittedName>
        <fullName evidence="3">ABC transporter substrate-binding protein</fullName>
    </submittedName>
</protein>
<feature type="domain" description="Fe/B12 periplasmic-binding" evidence="2">
    <location>
        <begin position="73"/>
        <end position="337"/>
    </location>
</feature>
<comment type="caution">
    <text evidence="3">The sequence shown here is derived from an EMBL/GenBank/DDBJ whole genome shotgun (WGS) entry which is preliminary data.</text>
</comment>
<dbReference type="PROSITE" id="PS50983">
    <property type="entry name" value="FE_B12_PBP"/>
    <property type="match status" value="1"/>
</dbReference>
<evidence type="ECO:0000256" key="1">
    <source>
        <dbReference type="ARBA" id="ARBA00008814"/>
    </source>
</evidence>
<gene>
    <name evidence="3" type="ORF">GC105_07485</name>
</gene>
<dbReference type="Gene3D" id="3.40.50.1980">
    <property type="entry name" value="Nitrogenase molybdenum iron protein domain"/>
    <property type="match status" value="2"/>
</dbReference>
<reference evidence="3 4" key="1">
    <citation type="submission" date="2019-10" db="EMBL/GenBank/DDBJ databases">
        <title>Alkalibaculum tamaniensis sp.nov., a new alkaliphilic acetogen, isolated on methoxylated aromatics from a mud volcano.</title>
        <authorList>
            <person name="Khomyakova M.A."/>
            <person name="Merkel A.Y."/>
            <person name="Bonch-Osmolovskaya E.A."/>
            <person name="Slobodkin A.I."/>
        </authorList>
    </citation>
    <scope>NUCLEOTIDE SEQUENCE [LARGE SCALE GENOMIC DNA]</scope>
    <source>
        <strain evidence="3 4">M08DMB</strain>
    </source>
</reference>